<feature type="transmembrane region" description="Helical" evidence="1">
    <location>
        <begin position="150"/>
        <end position="171"/>
    </location>
</feature>
<proteinExistence type="predicted"/>
<dbReference type="AlphaFoldDB" id="A0A6I5ZV34"/>
<protein>
    <submittedName>
        <fullName evidence="3">Membrane-associated sensor domain protein</fullName>
    </submittedName>
</protein>
<organism evidence="3 4">
    <name type="scientific">Neomoorella glycerini</name>
    <dbReference type="NCBI Taxonomy" id="55779"/>
    <lineage>
        <taxon>Bacteria</taxon>
        <taxon>Bacillati</taxon>
        <taxon>Bacillota</taxon>
        <taxon>Clostridia</taxon>
        <taxon>Neomoorellales</taxon>
        <taxon>Neomoorellaceae</taxon>
        <taxon>Neomoorella</taxon>
    </lineage>
</organism>
<dbReference type="InterPro" id="IPR050469">
    <property type="entry name" value="Diguanylate_Cyclase"/>
</dbReference>
<reference evidence="3 4" key="1">
    <citation type="submission" date="2019-11" db="EMBL/GenBank/DDBJ databases">
        <title>Genome sequence of Moorella glycerini DSM11254.</title>
        <authorList>
            <person name="Poehlein A."/>
            <person name="Boeer T."/>
            <person name="Daniel R."/>
        </authorList>
    </citation>
    <scope>NUCLEOTIDE SEQUENCE [LARGE SCALE GENOMIC DNA]</scope>
    <source>
        <strain evidence="3 4">DSM 11254</strain>
    </source>
</reference>
<dbReference type="Pfam" id="PF17159">
    <property type="entry name" value="MASE3"/>
    <property type="match status" value="1"/>
</dbReference>
<dbReference type="Proteomes" id="UP000425916">
    <property type="component" value="Chromosome"/>
</dbReference>
<dbReference type="Gene3D" id="3.30.70.270">
    <property type="match status" value="1"/>
</dbReference>
<feature type="transmembrane region" description="Helical" evidence="1">
    <location>
        <begin position="53"/>
        <end position="75"/>
    </location>
</feature>
<sequence length="421" mass="47631">MFWLAMIVLTAGLYLISCANYLLFHALVELFSVVVAGLIFALSWLTREQEYNLFPSVIGVGYAFVGLLDLIHTIAYKGMGIFAETGANLATQLWIAGRFLEATVLLTAPLVRTAKTRHVLSLFFASYGVFVLLTIFWWKVFPVCYLEGSGLTTFKVAAEYAIIALLLTALYRIRKGQPLLPRVIVQYLSYSILVTIISEFCFTLYVNVYDLANFLGHIFKLWSYFLLFYGILDKCIREPLSNLYLHLYQDKLRLERLATTDPLTGLLNRRAANLLIETMLEESRKQALPLSLIMIDIDHFKKINDTYGHQAGDMVLKELAGLILKTVRSSYDVAGRFGGEEFIVALWNTDEVRARAVAERLRREVEAYSFPITSQIVIRATVSSGIARARDNETLEEVIARADKALYTAKSHGRNRTETDV</sequence>
<keyword evidence="1" id="KW-0812">Transmembrane</keyword>
<feature type="transmembrane region" description="Helical" evidence="1">
    <location>
        <begin position="183"/>
        <end position="205"/>
    </location>
</feature>
<evidence type="ECO:0000259" key="2">
    <source>
        <dbReference type="PROSITE" id="PS50887"/>
    </source>
</evidence>
<dbReference type="PROSITE" id="PS50887">
    <property type="entry name" value="GGDEF"/>
    <property type="match status" value="1"/>
</dbReference>
<dbReference type="OrthoDB" id="9783388at2"/>
<dbReference type="Pfam" id="PF00990">
    <property type="entry name" value="GGDEF"/>
    <property type="match status" value="1"/>
</dbReference>
<dbReference type="SMART" id="SM00267">
    <property type="entry name" value="GGDEF"/>
    <property type="match status" value="1"/>
</dbReference>
<dbReference type="InterPro" id="IPR029787">
    <property type="entry name" value="Nucleotide_cyclase"/>
</dbReference>
<feature type="transmembrane region" description="Helical" evidence="1">
    <location>
        <begin position="119"/>
        <end position="138"/>
    </location>
</feature>
<dbReference type="RefSeq" id="WP_156274971.1">
    <property type="nucleotide sequence ID" value="NZ_CP046244.1"/>
</dbReference>
<dbReference type="InterPro" id="IPR033425">
    <property type="entry name" value="MASE3"/>
</dbReference>
<evidence type="ECO:0000313" key="3">
    <source>
        <dbReference type="EMBL" id="QGP93509.1"/>
    </source>
</evidence>
<feature type="transmembrane region" description="Helical" evidence="1">
    <location>
        <begin position="28"/>
        <end position="46"/>
    </location>
</feature>
<dbReference type="GO" id="GO:0052621">
    <property type="term" value="F:diguanylate cyclase activity"/>
    <property type="evidence" value="ECO:0007669"/>
    <property type="project" value="TreeGrafter"/>
</dbReference>
<dbReference type="InterPro" id="IPR000160">
    <property type="entry name" value="GGDEF_dom"/>
</dbReference>
<gene>
    <name evidence="3" type="ORF">MGLY_29210</name>
</gene>
<evidence type="ECO:0000313" key="4">
    <source>
        <dbReference type="Proteomes" id="UP000425916"/>
    </source>
</evidence>
<dbReference type="NCBIfam" id="TIGR00254">
    <property type="entry name" value="GGDEF"/>
    <property type="match status" value="1"/>
</dbReference>
<feature type="domain" description="GGDEF" evidence="2">
    <location>
        <begin position="288"/>
        <end position="421"/>
    </location>
</feature>
<keyword evidence="4" id="KW-1185">Reference proteome</keyword>
<name>A0A6I5ZV34_9FIRM</name>
<dbReference type="EMBL" id="CP046244">
    <property type="protein sequence ID" value="QGP93509.1"/>
    <property type="molecule type" value="Genomic_DNA"/>
</dbReference>
<dbReference type="PANTHER" id="PTHR45138:SF9">
    <property type="entry name" value="DIGUANYLATE CYCLASE DGCM-RELATED"/>
    <property type="match status" value="1"/>
</dbReference>
<evidence type="ECO:0000256" key="1">
    <source>
        <dbReference type="SAM" id="Phobius"/>
    </source>
</evidence>
<dbReference type="CDD" id="cd01949">
    <property type="entry name" value="GGDEF"/>
    <property type="match status" value="1"/>
</dbReference>
<dbReference type="SUPFAM" id="SSF55073">
    <property type="entry name" value="Nucleotide cyclase"/>
    <property type="match status" value="1"/>
</dbReference>
<dbReference type="FunFam" id="3.30.70.270:FF:000001">
    <property type="entry name" value="Diguanylate cyclase domain protein"/>
    <property type="match status" value="1"/>
</dbReference>
<accession>A0A6I5ZV34</accession>
<keyword evidence="1" id="KW-0472">Membrane</keyword>
<dbReference type="InterPro" id="IPR043128">
    <property type="entry name" value="Rev_trsase/Diguanyl_cyclase"/>
</dbReference>
<dbReference type="PANTHER" id="PTHR45138">
    <property type="entry name" value="REGULATORY COMPONENTS OF SENSORY TRANSDUCTION SYSTEM"/>
    <property type="match status" value="1"/>
</dbReference>
<feature type="transmembrane region" description="Helical" evidence="1">
    <location>
        <begin position="95"/>
        <end position="112"/>
    </location>
</feature>
<keyword evidence="1" id="KW-1133">Transmembrane helix</keyword>